<keyword evidence="5" id="KW-0143">Chaperone</keyword>
<proteinExistence type="inferred from homology"/>
<reference evidence="7" key="1">
    <citation type="journal article" date="2019" name="Int. J. Syst. Evol. Microbiol.">
        <title>The Global Catalogue of Microorganisms (GCM) 10K type strain sequencing project: providing services to taxonomists for standard genome sequencing and annotation.</title>
        <authorList>
            <consortium name="The Broad Institute Genomics Platform"/>
            <consortium name="The Broad Institute Genome Sequencing Center for Infectious Disease"/>
            <person name="Wu L."/>
            <person name="Ma J."/>
        </authorList>
    </citation>
    <scope>NUCLEOTIDE SEQUENCE [LARGE SCALE GENOMIC DNA]</scope>
    <source>
        <strain evidence="7">NCAIM B.02333</strain>
    </source>
</reference>
<keyword evidence="6" id="KW-0969">Cilium</keyword>
<keyword evidence="6" id="KW-0966">Cell projection</keyword>
<keyword evidence="6" id="KW-0282">Flagellum</keyword>
<evidence type="ECO:0000256" key="4">
    <source>
        <dbReference type="ARBA" id="ARBA00022795"/>
    </source>
</evidence>
<evidence type="ECO:0000256" key="3">
    <source>
        <dbReference type="ARBA" id="ARBA00022490"/>
    </source>
</evidence>
<dbReference type="RefSeq" id="WP_340291760.1">
    <property type="nucleotide sequence ID" value="NZ_JBBEOI010000049.1"/>
</dbReference>
<dbReference type="CDD" id="cd16098">
    <property type="entry name" value="FliS"/>
    <property type="match status" value="1"/>
</dbReference>
<evidence type="ECO:0000313" key="6">
    <source>
        <dbReference type="EMBL" id="MFC3689489.1"/>
    </source>
</evidence>
<organism evidence="6 7">
    <name type="scientific">Aquipuribacter hungaricus</name>
    <dbReference type="NCBI Taxonomy" id="545624"/>
    <lineage>
        <taxon>Bacteria</taxon>
        <taxon>Bacillati</taxon>
        <taxon>Actinomycetota</taxon>
        <taxon>Actinomycetes</taxon>
        <taxon>Micrococcales</taxon>
        <taxon>Intrasporangiaceae</taxon>
        <taxon>Aquipuribacter</taxon>
    </lineage>
</organism>
<sequence length="161" mass="16854">MSAATFGFATARPTTSAARNRFATQSLETATPAQLLVRLYERLQLDIARAEAEQRAGRHTAASEQLVHAQAIVSELMSMLDVDAWSGAPQLLSIYTFLFSELVAANLSHDPAKTSSCGRIVAPLADAWRQAATGGTTPVAAATPVGSLGTDVPAPRASFVG</sequence>
<evidence type="ECO:0000256" key="2">
    <source>
        <dbReference type="ARBA" id="ARBA00008787"/>
    </source>
</evidence>
<dbReference type="EMBL" id="JBHRWW010000010">
    <property type="protein sequence ID" value="MFC3689489.1"/>
    <property type="molecule type" value="Genomic_DNA"/>
</dbReference>
<comment type="caution">
    <text evidence="6">The sequence shown here is derived from an EMBL/GenBank/DDBJ whole genome shotgun (WGS) entry which is preliminary data.</text>
</comment>
<dbReference type="PANTHER" id="PTHR34773">
    <property type="entry name" value="FLAGELLAR SECRETION CHAPERONE FLIS"/>
    <property type="match status" value="1"/>
</dbReference>
<comment type="subcellular location">
    <subcellularLocation>
        <location evidence="1">Cytoplasm</location>
        <location evidence="1">Cytosol</location>
    </subcellularLocation>
</comment>
<evidence type="ECO:0000256" key="5">
    <source>
        <dbReference type="ARBA" id="ARBA00023186"/>
    </source>
</evidence>
<evidence type="ECO:0000256" key="1">
    <source>
        <dbReference type="ARBA" id="ARBA00004514"/>
    </source>
</evidence>
<dbReference type="InterPro" id="IPR036584">
    <property type="entry name" value="FliS_sf"/>
</dbReference>
<comment type="similarity">
    <text evidence="2">Belongs to the FliS family.</text>
</comment>
<name>A0ABV7WI27_9MICO</name>
<dbReference type="Pfam" id="PF02561">
    <property type="entry name" value="FliS"/>
    <property type="match status" value="1"/>
</dbReference>
<dbReference type="Gene3D" id="1.20.120.340">
    <property type="entry name" value="Flagellar protein FliS"/>
    <property type="match status" value="1"/>
</dbReference>
<gene>
    <name evidence="6" type="primary">fliS</name>
    <name evidence="6" type="ORF">ACFOLH_14150</name>
</gene>
<keyword evidence="7" id="KW-1185">Reference proteome</keyword>
<dbReference type="PANTHER" id="PTHR34773:SF1">
    <property type="entry name" value="FLAGELLAR SECRETION CHAPERONE FLIS"/>
    <property type="match status" value="1"/>
</dbReference>
<evidence type="ECO:0000313" key="7">
    <source>
        <dbReference type="Proteomes" id="UP001595685"/>
    </source>
</evidence>
<dbReference type="Proteomes" id="UP001595685">
    <property type="component" value="Unassembled WGS sequence"/>
</dbReference>
<dbReference type="InterPro" id="IPR003713">
    <property type="entry name" value="FliS"/>
</dbReference>
<accession>A0ABV7WI27</accession>
<protein>
    <submittedName>
        <fullName evidence="6">Flagellar export chaperone FliS</fullName>
    </submittedName>
</protein>
<keyword evidence="4" id="KW-1005">Bacterial flagellum biogenesis</keyword>
<keyword evidence="3" id="KW-0963">Cytoplasm</keyword>
<dbReference type="SUPFAM" id="SSF101116">
    <property type="entry name" value="Flagellar export chaperone FliS"/>
    <property type="match status" value="1"/>
</dbReference>